<dbReference type="Gene3D" id="2.40.260.10">
    <property type="entry name" value="Sortase"/>
    <property type="match status" value="1"/>
</dbReference>
<dbReference type="GO" id="GO:0016787">
    <property type="term" value="F:hydrolase activity"/>
    <property type="evidence" value="ECO:0007669"/>
    <property type="project" value="UniProtKB-KW"/>
</dbReference>
<evidence type="ECO:0000313" key="3">
    <source>
        <dbReference type="Proteomes" id="UP000176445"/>
    </source>
</evidence>
<dbReference type="Pfam" id="PF04203">
    <property type="entry name" value="Sortase"/>
    <property type="match status" value="1"/>
</dbReference>
<evidence type="ECO:0000313" key="2">
    <source>
        <dbReference type="EMBL" id="OGG49129.1"/>
    </source>
</evidence>
<protein>
    <recommendedName>
        <fullName evidence="4">Sortase</fullName>
    </recommendedName>
</protein>
<evidence type="ECO:0008006" key="4">
    <source>
        <dbReference type="Google" id="ProtNLM"/>
    </source>
</evidence>
<gene>
    <name evidence="2" type="ORF">A2704_03855</name>
</gene>
<reference evidence="2 3" key="1">
    <citation type="journal article" date="2016" name="Nat. Commun.">
        <title>Thousands of microbial genomes shed light on interconnected biogeochemical processes in an aquifer system.</title>
        <authorList>
            <person name="Anantharaman K."/>
            <person name="Brown C.T."/>
            <person name="Hug L.A."/>
            <person name="Sharon I."/>
            <person name="Castelle C.J."/>
            <person name="Probst A.J."/>
            <person name="Thomas B.C."/>
            <person name="Singh A."/>
            <person name="Wilkins M.J."/>
            <person name="Karaoz U."/>
            <person name="Brodie E.L."/>
            <person name="Williams K.H."/>
            <person name="Hubbard S.S."/>
            <person name="Banfield J.F."/>
        </authorList>
    </citation>
    <scope>NUCLEOTIDE SEQUENCE [LARGE SCALE GENOMIC DNA]</scope>
</reference>
<proteinExistence type="predicted"/>
<dbReference type="EMBL" id="MFKW01000080">
    <property type="protein sequence ID" value="OGG49129.1"/>
    <property type="molecule type" value="Genomic_DNA"/>
</dbReference>
<name>A0A1F6CIT4_9BACT</name>
<accession>A0A1F6CIT4</accession>
<keyword evidence="1" id="KW-0378">Hydrolase</keyword>
<dbReference type="Proteomes" id="UP000176445">
    <property type="component" value="Unassembled WGS sequence"/>
</dbReference>
<organism evidence="2 3">
    <name type="scientific">Candidatus Kaiserbacteria bacterium RIFCSPHIGHO2_01_FULL_54_36b</name>
    <dbReference type="NCBI Taxonomy" id="1798483"/>
    <lineage>
        <taxon>Bacteria</taxon>
        <taxon>Candidatus Kaiseribacteriota</taxon>
    </lineage>
</organism>
<dbReference type="SUPFAM" id="SSF63817">
    <property type="entry name" value="Sortase"/>
    <property type="match status" value="1"/>
</dbReference>
<dbReference type="InterPro" id="IPR023365">
    <property type="entry name" value="Sortase_dom-sf"/>
</dbReference>
<dbReference type="AlphaFoldDB" id="A0A1F6CIT4"/>
<evidence type="ECO:0000256" key="1">
    <source>
        <dbReference type="ARBA" id="ARBA00022801"/>
    </source>
</evidence>
<comment type="caution">
    <text evidence="2">The sequence shown here is derived from an EMBL/GenBank/DDBJ whole genome shotgun (WGS) entry which is preliminary data.</text>
</comment>
<dbReference type="InterPro" id="IPR005754">
    <property type="entry name" value="Sortase"/>
</dbReference>
<sequence>MYPYRQNPKPPKRVFIAAVVFVFICTVSVADSLGLVPHYVDGSTPFDSAQDKPLTVNGSDSAPADSVGLSQLPQLSDMYQAVAASPATPQGFLPERIKSSVIGLDVAIQNPTTRDLAGLDAAILKGPARYVDSAKLGVPGNMLIFAHSSTYQVLRNQMFKVFNNISKLKPGDSISIEGGGLEYLYSVTSVRSVEASETVIDLSATQGTKLTLTTCDILTGKSARFIVEAEFVGIVTPR</sequence>